<name>A0A0P1F1U0_9RHOB</name>
<evidence type="ECO:0000313" key="2">
    <source>
        <dbReference type="Proteomes" id="UP000051298"/>
    </source>
</evidence>
<dbReference type="AlphaFoldDB" id="A0A0P1F1U0"/>
<proteinExistence type="predicted"/>
<protein>
    <submittedName>
        <fullName evidence="1">Uncharacterized protein</fullName>
    </submittedName>
</protein>
<gene>
    <name evidence="1" type="ORF">THS5294_02732</name>
</gene>
<reference evidence="1 2" key="1">
    <citation type="submission" date="2015-09" db="EMBL/GenBank/DDBJ databases">
        <authorList>
            <consortium name="Swine Surveillance"/>
        </authorList>
    </citation>
    <scope>NUCLEOTIDE SEQUENCE [LARGE SCALE GENOMIC DNA]</scope>
    <source>
        <strain evidence="1 2">CECT 5294</strain>
    </source>
</reference>
<sequence>MRSLGMPRSTTFSTVVSSRGRVLEQVSIVEDGVFVTGEKALNLRRAAISKNPYPHPEDGD</sequence>
<dbReference type="EMBL" id="CYRX01000031">
    <property type="protein sequence ID" value="CUH61424.1"/>
    <property type="molecule type" value="Genomic_DNA"/>
</dbReference>
<accession>A0A0P1F1U0</accession>
<organism evidence="1 2">
    <name type="scientific">Thalassobacter stenotrophicus</name>
    <dbReference type="NCBI Taxonomy" id="266809"/>
    <lineage>
        <taxon>Bacteria</taxon>
        <taxon>Pseudomonadati</taxon>
        <taxon>Pseudomonadota</taxon>
        <taxon>Alphaproteobacteria</taxon>
        <taxon>Rhodobacterales</taxon>
        <taxon>Roseobacteraceae</taxon>
        <taxon>Thalassobacter</taxon>
    </lineage>
</organism>
<dbReference type="Proteomes" id="UP000051298">
    <property type="component" value="Unassembled WGS sequence"/>
</dbReference>
<evidence type="ECO:0000313" key="1">
    <source>
        <dbReference type="EMBL" id="CUH61424.1"/>
    </source>
</evidence>